<dbReference type="Proteomes" id="UP000707071">
    <property type="component" value="Unassembled WGS sequence"/>
</dbReference>
<feature type="region of interest" description="Disordered" evidence="1">
    <location>
        <begin position="16"/>
        <end position="74"/>
    </location>
</feature>
<evidence type="ECO:0000313" key="2">
    <source>
        <dbReference type="EMBL" id="KAG6303145.1"/>
    </source>
</evidence>
<name>A0A9P7QRB5_9HYPO</name>
<dbReference type="InterPro" id="IPR020100">
    <property type="entry name" value="Glc-repressible_Grg1"/>
</dbReference>
<evidence type="ECO:0000256" key="1">
    <source>
        <dbReference type="SAM" id="MobiDB-lite"/>
    </source>
</evidence>
<feature type="compositionally biased region" description="Polar residues" evidence="1">
    <location>
        <begin position="56"/>
        <end position="65"/>
    </location>
</feature>
<dbReference type="AlphaFoldDB" id="A0A9P7QRB5"/>
<comment type="caution">
    <text evidence="2">The sequence shown here is derived from an EMBL/GenBank/DDBJ whole genome shotgun (WGS) entry which is preliminary data.</text>
</comment>
<keyword evidence="3" id="KW-1185">Reference proteome</keyword>
<proteinExistence type="predicted"/>
<reference evidence="2 3" key="1">
    <citation type="journal article" date="2020" name="bioRxiv">
        <title>Whole genome comparisons of ergot fungi reveals the divergence and evolution of species within the genus Claviceps are the result of varying mechanisms driving genome evolution and host range expansion.</title>
        <authorList>
            <person name="Wyka S.A."/>
            <person name="Mondo S.J."/>
            <person name="Liu M."/>
            <person name="Dettman J."/>
            <person name="Nalam V."/>
            <person name="Broders K.D."/>
        </authorList>
    </citation>
    <scope>NUCLEOTIDE SEQUENCE [LARGE SCALE GENOMIC DNA]</scope>
    <source>
        <strain evidence="2 3">Clav52</strain>
    </source>
</reference>
<feature type="compositionally biased region" description="Low complexity" evidence="1">
    <location>
        <begin position="16"/>
        <end position="26"/>
    </location>
</feature>
<evidence type="ECO:0000313" key="3">
    <source>
        <dbReference type="Proteomes" id="UP000707071"/>
    </source>
</evidence>
<gene>
    <name evidence="2" type="ORF">E4U09_000944</name>
</gene>
<organism evidence="2 3">
    <name type="scientific">Claviceps aff. purpurea</name>
    <dbReference type="NCBI Taxonomy" id="1967640"/>
    <lineage>
        <taxon>Eukaryota</taxon>
        <taxon>Fungi</taxon>
        <taxon>Dikarya</taxon>
        <taxon>Ascomycota</taxon>
        <taxon>Pezizomycotina</taxon>
        <taxon>Sordariomycetes</taxon>
        <taxon>Hypocreomycetidae</taxon>
        <taxon>Hypocreales</taxon>
        <taxon>Clavicipitaceae</taxon>
        <taxon>Claviceps</taxon>
    </lineage>
</organism>
<accession>A0A9P7QRB5</accession>
<dbReference type="EMBL" id="SRRH01000013">
    <property type="protein sequence ID" value="KAG6303145.1"/>
    <property type="molecule type" value="Genomic_DNA"/>
</dbReference>
<sequence>MCVQTYRRYTLRVQEAGSVQAAASAGSKEGNKNTAKGADVPCTDPHYAAKQAASDEATSNNTHNAQAEGDKQQM</sequence>
<dbReference type="Pfam" id="PF11034">
    <property type="entry name" value="Grg1"/>
    <property type="match status" value="1"/>
</dbReference>
<protein>
    <submittedName>
        <fullName evidence="2">Uncharacterized protein</fullName>
    </submittedName>
</protein>